<evidence type="ECO:0000256" key="2">
    <source>
        <dbReference type="ARBA" id="ARBA00005417"/>
    </source>
</evidence>
<organism evidence="7 8">
    <name type="scientific">Phyllobacterium myrsinacearum</name>
    <dbReference type="NCBI Taxonomy" id="28101"/>
    <lineage>
        <taxon>Bacteria</taxon>
        <taxon>Pseudomonadati</taxon>
        <taxon>Pseudomonadota</taxon>
        <taxon>Alphaproteobacteria</taxon>
        <taxon>Hyphomicrobiales</taxon>
        <taxon>Phyllobacteriaceae</taxon>
        <taxon>Phyllobacterium</taxon>
    </lineage>
</organism>
<evidence type="ECO:0000256" key="4">
    <source>
        <dbReference type="ARBA" id="ARBA00022741"/>
    </source>
</evidence>
<evidence type="ECO:0000256" key="5">
    <source>
        <dbReference type="ARBA" id="ARBA00022840"/>
    </source>
</evidence>
<dbReference type="Pfam" id="PF08352">
    <property type="entry name" value="oligo_HPY"/>
    <property type="match status" value="1"/>
</dbReference>
<evidence type="ECO:0000313" key="7">
    <source>
        <dbReference type="EMBL" id="MBA8880990.1"/>
    </source>
</evidence>
<evidence type="ECO:0000313" key="8">
    <source>
        <dbReference type="Proteomes" id="UP000549052"/>
    </source>
</evidence>
<keyword evidence="5 7" id="KW-0067">ATP-binding</keyword>
<dbReference type="SMART" id="SM00382">
    <property type="entry name" value="AAA"/>
    <property type="match status" value="2"/>
</dbReference>
<dbReference type="SUPFAM" id="SSF52540">
    <property type="entry name" value="P-loop containing nucleoside triphosphate hydrolases"/>
    <property type="match status" value="2"/>
</dbReference>
<dbReference type="PROSITE" id="PS00211">
    <property type="entry name" value="ABC_TRANSPORTER_1"/>
    <property type="match status" value="2"/>
</dbReference>
<dbReference type="InterPro" id="IPR050319">
    <property type="entry name" value="ABC_transp_ATP-bind"/>
</dbReference>
<evidence type="ECO:0000259" key="6">
    <source>
        <dbReference type="PROSITE" id="PS50893"/>
    </source>
</evidence>
<dbReference type="GO" id="GO:0005886">
    <property type="term" value="C:plasma membrane"/>
    <property type="evidence" value="ECO:0007669"/>
    <property type="project" value="UniProtKB-SubCell"/>
</dbReference>
<dbReference type="InterPro" id="IPR017871">
    <property type="entry name" value="ABC_transporter-like_CS"/>
</dbReference>
<dbReference type="NCBIfam" id="NF008453">
    <property type="entry name" value="PRK11308.1"/>
    <property type="match status" value="2"/>
</dbReference>
<feature type="domain" description="ABC transporter" evidence="6">
    <location>
        <begin position="9"/>
        <end position="258"/>
    </location>
</feature>
<keyword evidence="3" id="KW-0813">Transport</keyword>
<dbReference type="Pfam" id="PF00005">
    <property type="entry name" value="ABC_tran"/>
    <property type="match status" value="2"/>
</dbReference>
<accession>A0A839EWV9</accession>
<dbReference type="RefSeq" id="WP_182551620.1">
    <property type="nucleotide sequence ID" value="NZ_JACGXN010000011.1"/>
</dbReference>
<dbReference type="PANTHER" id="PTHR43776:SF7">
    <property type="entry name" value="D,D-DIPEPTIDE TRANSPORT ATP-BINDING PROTEIN DDPF-RELATED"/>
    <property type="match status" value="1"/>
</dbReference>
<dbReference type="GO" id="GO:0005524">
    <property type="term" value="F:ATP binding"/>
    <property type="evidence" value="ECO:0007669"/>
    <property type="project" value="UniProtKB-KW"/>
</dbReference>
<dbReference type="InterPro" id="IPR027417">
    <property type="entry name" value="P-loop_NTPase"/>
</dbReference>
<keyword evidence="8" id="KW-1185">Reference proteome</keyword>
<sequence>MERTPHIDVRNLKLVYKTGSNSELTALDDINFTLGKGETLGIVGESGCGKSSLARAFLSYTRPGARIADGQLYVSGVDILRLDGSGLLKYRGGRAALVPQNPLSSLTPHLTIGQHLTELIRQHNANGGITSQQRALDLLAAMELPDPVAIYKRYPHQLSGGQRQRVVIAAALVAEPELIVLDEPTTALDKTVESQVLLLVARLQKETNTTLVYVSHDLNVIARMCERVLVMQNGKVVEEGETKSVFNRPQTEYTRTLIAAIPKLQHAKQPSPVRLADSAPILTVKGLDFTYGRPKNAGSLFNVFKRVSPPPTLQDISLTIQPGSTLGVVGESGSGKSTLASLVAGLVDGNEGKITFDGKPLSGLATGRQRELRRRVQMIFQDPASSLNPQHSVEQIIGRPLQIFFGMTRAASRDRIVELLEELDLPVTCLGRLPRQLSGGQQQRVAIARAFACKPDLVLCDEVTSALDVTVQAHVLGLMKRLQREHNTAYLFISHDLPVVADMSDQILVLEGGRIRDYSDTGTILNHPNSPYTRKLLEAFAIASGHIAQGNLKNVI</sequence>
<protein>
    <submittedName>
        <fullName evidence="7">Peptide/nickel transport system ATP-binding protein</fullName>
    </submittedName>
</protein>
<dbReference type="NCBIfam" id="NF007739">
    <property type="entry name" value="PRK10419.1"/>
    <property type="match status" value="2"/>
</dbReference>
<dbReference type="InterPro" id="IPR003593">
    <property type="entry name" value="AAA+_ATPase"/>
</dbReference>
<dbReference type="EMBL" id="JACGXN010000011">
    <property type="protein sequence ID" value="MBA8880990.1"/>
    <property type="molecule type" value="Genomic_DNA"/>
</dbReference>
<dbReference type="InterPro" id="IPR013563">
    <property type="entry name" value="Oligopep_ABC_C"/>
</dbReference>
<dbReference type="PROSITE" id="PS50893">
    <property type="entry name" value="ABC_TRANSPORTER_2"/>
    <property type="match status" value="2"/>
</dbReference>
<comment type="caution">
    <text evidence="7">The sequence shown here is derived from an EMBL/GenBank/DDBJ whole genome shotgun (WGS) entry which is preliminary data.</text>
</comment>
<comment type="similarity">
    <text evidence="2">Belongs to the ABC transporter superfamily.</text>
</comment>
<dbReference type="PANTHER" id="PTHR43776">
    <property type="entry name" value="TRANSPORT ATP-BINDING PROTEIN"/>
    <property type="match status" value="1"/>
</dbReference>
<dbReference type="GO" id="GO:0016887">
    <property type="term" value="F:ATP hydrolysis activity"/>
    <property type="evidence" value="ECO:0007669"/>
    <property type="project" value="InterPro"/>
</dbReference>
<comment type="subcellular location">
    <subcellularLocation>
        <location evidence="1">Cell inner membrane</location>
        <topology evidence="1">Peripheral membrane protein</topology>
    </subcellularLocation>
</comment>
<evidence type="ECO:0000256" key="3">
    <source>
        <dbReference type="ARBA" id="ARBA00022448"/>
    </source>
</evidence>
<name>A0A839EWV9_9HYPH</name>
<evidence type="ECO:0000256" key="1">
    <source>
        <dbReference type="ARBA" id="ARBA00004417"/>
    </source>
</evidence>
<dbReference type="GO" id="GO:0055085">
    <property type="term" value="P:transmembrane transport"/>
    <property type="evidence" value="ECO:0007669"/>
    <property type="project" value="UniProtKB-ARBA"/>
</dbReference>
<dbReference type="CDD" id="cd03257">
    <property type="entry name" value="ABC_NikE_OppD_transporters"/>
    <property type="match status" value="2"/>
</dbReference>
<reference evidence="7 8" key="1">
    <citation type="submission" date="2020-07" db="EMBL/GenBank/DDBJ databases">
        <title>Genomic Encyclopedia of Type Strains, Phase IV (KMG-V): Genome sequencing to study the core and pangenomes of soil and plant-associated prokaryotes.</title>
        <authorList>
            <person name="Whitman W."/>
        </authorList>
    </citation>
    <scope>NUCLEOTIDE SEQUENCE [LARGE SCALE GENOMIC DNA]</scope>
    <source>
        <strain evidence="7 8">AN3</strain>
    </source>
</reference>
<feature type="domain" description="ABC transporter" evidence="6">
    <location>
        <begin position="298"/>
        <end position="537"/>
    </location>
</feature>
<gene>
    <name evidence="7" type="ORF">FHW16_004725</name>
</gene>
<keyword evidence="4" id="KW-0547">Nucleotide-binding</keyword>
<dbReference type="Proteomes" id="UP000549052">
    <property type="component" value="Unassembled WGS sequence"/>
</dbReference>
<proteinExistence type="inferred from homology"/>
<dbReference type="Gene3D" id="3.40.50.300">
    <property type="entry name" value="P-loop containing nucleotide triphosphate hydrolases"/>
    <property type="match status" value="2"/>
</dbReference>
<dbReference type="GO" id="GO:0015833">
    <property type="term" value="P:peptide transport"/>
    <property type="evidence" value="ECO:0007669"/>
    <property type="project" value="InterPro"/>
</dbReference>
<dbReference type="InterPro" id="IPR003439">
    <property type="entry name" value="ABC_transporter-like_ATP-bd"/>
</dbReference>
<dbReference type="AlphaFoldDB" id="A0A839EWV9"/>